<comment type="cofactor">
    <cofactor evidence="4">
        <name>[4Fe-4S] cluster</name>
        <dbReference type="ChEBI" id="CHEBI:49883"/>
    </cofactor>
    <text evidence="4">Binds 2 [4Fe-4S] clusters. In this family the first cluster has a non-standard and varying [4Fe-4S] binding motif CX(2)CX(2)CX(4-5)CP.</text>
</comment>
<dbReference type="RefSeq" id="WP_074798161.1">
    <property type="nucleotide sequence ID" value="NZ_FOTL01000007.1"/>
</dbReference>
<dbReference type="CDD" id="cd07034">
    <property type="entry name" value="TPP_PYR_PFOR_IOR-alpha_like"/>
    <property type="match status" value="1"/>
</dbReference>
<feature type="binding site" evidence="4">
    <location>
        <position position="642"/>
    </location>
    <ligand>
        <name>[4Fe-4S] cluster</name>
        <dbReference type="ChEBI" id="CHEBI:49883"/>
        <label>2</label>
    </ligand>
</feature>
<dbReference type="PROSITE" id="PS51379">
    <property type="entry name" value="4FE4S_FER_2"/>
    <property type="match status" value="1"/>
</dbReference>
<dbReference type="PIRSF" id="PIRSF006439">
    <property type="entry name" value="Indolepyruvate_ferr_oxidored"/>
    <property type="match status" value="1"/>
</dbReference>
<reference evidence="7" key="1">
    <citation type="submission" date="2016-10" db="EMBL/GenBank/DDBJ databases">
        <authorList>
            <person name="Varghese N."/>
        </authorList>
    </citation>
    <scope>NUCLEOTIDE SEQUENCE [LARGE SCALE GENOMIC DNA]</scope>
    <source>
        <strain evidence="7">DSM 16632</strain>
    </source>
</reference>
<dbReference type="AlphaFoldDB" id="A0A1I4GX67"/>
<keyword evidence="4" id="KW-0408">Iron</keyword>
<dbReference type="SUPFAM" id="SSF52518">
    <property type="entry name" value="Thiamin diphosphate-binding fold (THDP-binding)"/>
    <property type="match status" value="2"/>
</dbReference>
<dbReference type="GO" id="GO:0030976">
    <property type="term" value="F:thiamine pyrophosphate binding"/>
    <property type="evidence" value="ECO:0007669"/>
    <property type="project" value="InterPro"/>
</dbReference>
<gene>
    <name evidence="6" type="ORF">SAMN02910297_00630</name>
</gene>
<dbReference type="CDD" id="cd02008">
    <property type="entry name" value="TPP_IOR_alpha"/>
    <property type="match status" value="1"/>
</dbReference>
<sequence>MAYDQLVTSKKGDKLFLLGNEAAVRGAIEAGVSVAATYPGTPSSEIGNILSVVAKNAEMYFEFSANEKVAMEVAATAAASGIRSFTFMKHVGLNVAADSFMTTAYSGLKGGMIVLVADDPSLFSSQNEQDTRNYSRLSSIPILEPSSPQEIKDMMVYGFDLSETFGIPVILRTSTRVSHMRGIVECGEISKPKSTTKEITSDKHWLKGYFVKNPREFVPVPANALEMHERLVAKIEKIEEIANESPMNEVYSFESGVLQGKYGVISSGGAFNYAYDVISQENLGMDILKLALSYPTPKDLIYDFCKNLEGVFIVEEVDPVLERDVLAVLGEYNLDCPVYGKFDGTFPMIHEFNLDIVKESFNKVISDLKDDREFKEDYKSENAEDFEGNLIEILEKMEFTDGLNELLENIPTRAPTLCAGCSHRSAYFAAVKAYQELGYLSEDMIFASDIGCYTLGISPPYETADYLLSMGSSVGDGCGFSVATDQHVMSFIGDSTFFHSGLSPLVNAVHNKNKFVLTILDNRITAMTGGQPNPGIPVDGMGDEAPAIPIEDIVEAIGVKFLKIVNPHNIKKTVDIYKEALEYDGVAVVIARYPCTLIKGQKKKAPMVIKDNCVKCLECVKTLACPAISYLNDKVIIDEALCKSCAVCIQVCPNKAIGVKKGD</sequence>
<dbReference type="GO" id="GO:0046872">
    <property type="term" value="F:metal ion binding"/>
    <property type="evidence" value="ECO:0007669"/>
    <property type="project" value="UniProtKB-KW"/>
</dbReference>
<organism evidence="6 7">
    <name type="scientific">Methanobrevibacter olleyae</name>
    <dbReference type="NCBI Taxonomy" id="294671"/>
    <lineage>
        <taxon>Archaea</taxon>
        <taxon>Methanobacteriati</taxon>
        <taxon>Methanobacteriota</taxon>
        <taxon>Methanomada group</taxon>
        <taxon>Methanobacteria</taxon>
        <taxon>Methanobacteriales</taxon>
        <taxon>Methanobacteriaceae</taxon>
        <taxon>Methanobrevibacter</taxon>
    </lineage>
</organism>
<keyword evidence="1 4" id="KW-0479">Metal-binding</keyword>
<dbReference type="InterPro" id="IPR011766">
    <property type="entry name" value="TPP_enzyme_TPP-bd"/>
</dbReference>
<dbReference type="NCBIfam" id="TIGR03336">
    <property type="entry name" value="IOR_alpha"/>
    <property type="match status" value="1"/>
</dbReference>
<dbReference type="Gene3D" id="3.30.70.20">
    <property type="match status" value="1"/>
</dbReference>
<protein>
    <recommendedName>
        <fullName evidence="3">Indolepyruvate ferredoxin oxidoreductase subunit alpha</fullName>
        <ecNumber evidence="3">1.2.7.8</ecNumber>
    </recommendedName>
</protein>
<keyword evidence="2" id="KW-0560">Oxidoreductase</keyword>
<feature type="binding site" evidence="4">
    <location>
        <position position="619"/>
    </location>
    <ligand>
        <name>[4Fe-4S] cluster</name>
        <dbReference type="ChEBI" id="CHEBI:49883"/>
        <label>1</label>
    </ligand>
</feature>
<feature type="binding site" evidence="4">
    <location>
        <position position="652"/>
    </location>
    <ligand>
        <name>[4Fe-4S] cluster</name>
        <dbReference type="ChEBI" id="CHEBI:49883"/>
        <label>1</label>
    </ligand>
</feature>
<dbReference type="Pfam" id="PF02775">
    <property type="entry name" value="TPP_enzyme_C"/>
    <property type="match status" value="1"/>
</dbReference>
<dbReference type="InterPro" id="IPR029061">
    <property type="entry name" value="THDP-binding"/>
</dbReference>
<dbReference type="PROSITE" id="PS00198">
    <property type="entry name" value="4FE4S_FER_1"/>
    <property type="match status" value="1"/>
</dbReference>
<proteinExistence type="predicted"/>
<evidence type="ECO:0000313" key="7">
    <source>
        <dbReference type="Proteomes" id="UP000183442"/>
    </source>
</evidence>
<dbReference type="Pfam" id="PF01855">
    <property type="entry name" value="POR_N"/>
    <property type="match status" value="1"/>
</dbReference>
<feature type="binding site" evidence="4">
    <location>
        <position position="613"/>
    </location>
    <ligand>
        <name>[4Fe-4S] cluster</name>
        <dbReference type="ChEBI" id="CHEBI:49883"/>
        <label>1</label>
    </ligand>
</feature>
<dbReference type="SUPFAM" id="SSF54862">
    <property type="entry name" value="4Fe-4S ferredoxins"/>
    <property type="match status" value="1"/>
</dbReference>
<keyword evidence="4" id="KW-0411">Iron-sulfur</keyword>
<dbReference type="InterPro" id="IPR017721">
    <property type="entry name" value="IorA"/>
</dbReference>
<dbReference type="InterPro" id="IPR017896">
    <property type="entry name" value="4Fe4S_Fe-S-bd"/>
</dbReference>
<dbReference type="Gene3D" id="3.40.50.970">
    <property type="match status" value="2"/>
</dbReference>
<dbReference type="FunFam" id="3.40.50.970:FF:000039">
    <property type="entry name" value="Indolepyruvate oxidoreductase subunit IorA"/>
    <property type="match status" value="1"/>
</dbReference>
<evidence type="ECO:0000259" key="5">
    <source>
        <dbReference type="PROSITE" id="PS51379"/>
    </source>
</evidence>
<feature type="binding site" evidence="4">
    <location>
        <position position="648"/>
    </location>
    <ligand>
        <name>[4Fe-4S] cluster</name>
        <dbReference type="ChEBI" id="CHEBI:49883"/>
        <label>2</label>
    </ligand>
</feature>
<dbReference type="PANTHER" id="PTHR43710:SF7">
    <property type="entry name" value="INDOLEPYRUVATE OXIDOREDUCTASE SUBUNIT IORA"/>
    <property type="match status" value="1"/>
</dbReference>
<dbReference type="GO" id="GO:0044272">
    <property type="term" value="P:sulfur compound biosynthetic process"/>
    <property type="evidence" value="ECO:0007669"/>
    <property type="project" value="UniProtKB-ARBA"/>
</dbReference>
<dbReference type="PANTHER" id="PTHR43710">
    <property type="entry name" value="2-HYDROXYACYL-COA LYASE"/>
    <property type="match status" value="1"/>
</dbReference>
<dbReference type="InterPro" id="IPR017900">
    <property type="entry name" value="4Fe4S_Fe_S_CS"/>
</dbReference>
<keyword evidence="4" id="KW-0004">4Fe-4S</keyword>
<feature type="domain" description="4Fe-4S ferredoxin-type" evidence="5">
    <location>
        <begin position="633"/>
        <end position="662"/>
    </location>
</feature>
<dbReference type="InterPro" id="IPR045025">
    <property type="entry name" value="HACL1-like"/>
</dbReference>
<dbReference type="GO" id="GO:0006082">
    <property type="term" value="P:organic acid metabolic process"/>
    <property type="evidence" value="ECO:0007669"/>
    <property type="project" value="UniProtKB-ARBA"/>
</dbReference>
<keyword evidence="6" id="KW-0670">Pyruvate</keyword>
<dbReference type="EC" id="1.2.7.8" evidence="3"/>
<feature type="binding site" evidence="4">
    <location>
        <position position="616"/>
    </location>
    <ligand>
        <name>[4Fe-4S] cluster</name>
        <dbReference type="ChEBI" id="CHEBI:49883"/>
        <label>1</label>
    </ligand>
</feature>
<name>A0A1I4GX67_METOL</name>
<dbReference type="OrthoDB" id="19071at2157"/>
<dbReference type="EMBL" id="FOTL01000007">
    <property type="protein sequence ID" value="SFL34549.1"/>
    <property type="molecule type" value="Genomic_DNA"/>
</dbReference>
<dbReference type="InterPro" id="IPR002880">
    <property type="entry name" value="Pyrv_Fd/Flavodoxin_OxRdtase_N"/>
</dbReference>
<feature type="binding site" evidence="4">
    <location>
        <position position="625"/>
    </location>
    <ligand>
        <name>[4Fe-4S] cluster</name>
        <dbReference type="ChEBI" id="CHEBI:49883"/>
        <label>2</label>
    </ligand>
</feature>
<dbReference type="Proteomes" id="UP000183442">
    <property type="component" value="Unassembled WGS sequence"/>
</dbReference>
<evidence type="ECO:0000256" key="4">
    <source>
        <dbReference type="PIRSR" id="PIRSR006439-50"/>
    </source>
</evidence>
<evidence type="ECO:0000256" key="1">
    <source>
        <dbReference type="ARBA" id="ARBA00022723"/>
    </source>
</evidence>
<evidence type="ECO:0000313" key="6">
    <source>
        <dbReference type="EMBL" id="SFL34549.1"/>
    </source>
</evidence>
<dbReference type="GO" id="GO:0043805">
    <property type="term" value="F:indolepyruvate ferredoxin oxidoreductase activity"/>
    <property type="evidence" value="ECO:0007669"/>
    <property type="project" value="UniProtKB-UniRule"/>
</dbReference>
<dbReference type="GO" id="GO:0051539">
    <property type="term" value="F:4 iron, 4 sulfur cluster binding"/>
    <property type="evidence" value="ECO:0007669"/>
    <property type="project" value="UniProtKB-KW"/>
</dbReference>
<feature type="binding site" evidence="4">
    <location>
        <position position="645"/>
    </location>
    <ligand>
        <name>[4Fe-4S] cluster</name>
        <dbReference type="ChEBI" id="CHEBI:49883"/>
        <label>2</label>
    </ligand>
</feature>
<accession>A0A1I4GX67</accession>
<evidence type="ECO:0000256" key="2">
    <source>
        <dbReference type="ARBA" id="ARBA00023002"/>
    </source>
</evidence>
<evidence type="ECO:0000256" key="3">
    <source>
        <dbReference type="NCBIfam" id="TIGR03336"/>
    </source>
</evidence>